<accession>A0A3N0EHP2</accession>
<keyword evidence="2" id="KW-1185">Reference proteome</keyword>
<evidence type="ECO:0000313" key="2">
    <source>
        <dbReference type="Proteomes" id="UP000267469"/>
    </source>
</evidence>
<sequence>MDTFDILQMQDHRTWKPPSGDWKYYQEWKDVIFLHWEVDESELRRFVPGQLTIDTFQGKAWMSVVAFKTQGVRRRGAPPLPLLSNFYEVNIRTYVKNSYKDGIYFLNLEASKFLSSVLTRFITELPYYYSTIESTVNMFKCVNSEKQSHLHIRYETETSPVQKTELDRWLTERYVLFQDGVDDIVEFNIHHIEWPLQKVKVDTLALSYPSYNFLLEGFPTRVGYSPGVQVLIWEKYKWHLSGQNARP</sequence>
<protein>
    <submittedName>
        <fullName evidence="1">DUF2071 domain-containing protein</fullName>
    </submittedName>
</protein>
<reference evidence="1 2" key="1">
    <citation type="submission" date="2018-10" db="EMBL/GenBank/DDBJ databases">
        <title>Sinomicrobium pectinilyticum sp. nov., a pectinase-producing bacterium isolated from alkaline and saline soil, and emended description of the genus Sinomicrobium.</title>
        <authorList>
            <person name="Cheng B."/>
            <person name="Li C."/>
            <person name="Lai Q."/>
            <person name="Du M."/>
            <person name="Shao Z."/>
            <person name="Xu P."/>
            <person name="Yang C."/>
        </authorList>
    </citation>
    <scope>NUCLEOTIDE SEQUENCE [LARGE SCALE GENOMIC DNA]</scope>
    <source>
        <strain evidence="1 2">5DNS001</strain>
    </source>
</reference>
<dbReference type="SUPFAM" id="SSF160104">
    <property type="entry name" value="Acetoacetate decarboxylase-like"/>
    <property type="match status" value="1"/>
</dbReference>
<dbReference type="PANTHER" id="PTHR39186">
    <property type="entry name" value="DUF2071 FAMILY PROTEIN"/>
    <property type="match status" value="1"/>
</dbReference>
<evidence type="ECO:0000313" key="1">
    <source>
        <dbReference type="EMBL" id="RNL87247.1"/>
    </source>
</evidence>
<dbReference type="Proteomes" id="UP000267469">
    <property type="component" value="Unassembled WGS sequence"/>
</dbReference>
<dbReference type="OrthoDB" id="1421826at2"/>
<proteinExistence type="predicted"/>
<dbReference type="RefSeq" id="WP_123215981.1">
    <property type="nucleotide sequence ID" value="NZ_RJTM01000072.1"/>
</dbReference>
<dbReference type="Pfam" id="PF09844">
    <property type="entry name" value="DUF2071"/>
    <property type="match status" value="1"/>
</dbReference>
<dbReference type="InterPro" id="IPR018644">
    <property type="entry name" value="DUF2071"/>
</dbReference>
<organism evidence="1 2">
    <name type="scientific">Sinomicrobium pectinilyticum</name>
    <dbReference type="NCBI Taxonomy" id="1084421"/>
    <lineage>
        <taxon>Bacteria</taxon>
        <taxon>Pseudomonadati</taxon>
        <taxon>Bacteroidota</taxon>
        <taxon>Flavobacteriia</taxon>
        <taxon>Flavobacteriales</taxon>
        <taxon>Flavobacteriaceae</taxon>
        <taxon>Sinomicrobium</taxon>
    </lineage>
</organism>
<dbReference type="PANTHER" id="PTHR39186:SF1">
    <property type="entry name" value="DUF2071 DOMAIN-CONTAINING PROTEIN"/>
    <property type="match status" value="1"/>
</dbReference>
<comment type="caution">
    <text evidence="1">The sequence shown here is derived from an EMBL/GenBank/DDBJ whole genome shotgun (WGS) entry which is preliminary data.</text>
</comment>
<gene>
    <name evidence="1" type="ORF">ED312_10585</name>
</gene>
<dbReference type="EMBL" id="RJTM01000072">
    <property type="protein sequence ID" value="RNL87247.1"/>
    <property type="molecule type" value="Genomic_DNA"/>
</dbReference>
<dbReference type="AlphaFoldDB" id="A0A3N0EHP2"/>
<name>A0A3N0EHP2_SINP1</name>
<dbReference type="InterPro" id="IPR023375">
    <property type="entry name" value="ADC_dom_sf"/>
</dbReference>